<sequence>MNTTIIANTSQTLAAILPCYGANGDSTILLTATGTCTHSPVGIRTVLRRLARERAVDLTALKQQTEQATGQRILHILPLADDLVLVPVKVRTPQVSRDNCTGYVNACSVASVRSTSTQPHKALIILKSGAEIPTLWTPATIEKYLRAARLLAGKQSYGTQANAQPEIVAISRKLVEVFQDILALKTQNYT</sequence>
<evidence type="ECO:0000313" key="1">
    <source>
        <dbReference type="EMBL" id="KYZ76451.1"/>
    </source>
</evidence>
<dbReference type="STRING" id="1794912.AXX12_08440"/>
<organism evidence="1 2">
    <name type="scientific">Anaerosporomusa subterranea</name>
    <dbReference type="NCBI Taxonomy" id="1794912"/>
    <lineage>
        <taxon>Bacteria</taxon>
        <taxon>Bacillati</taxon>
        <taxon>Bacillota</taxon>
        <taxon>Negativicutes</taxon>
        <taxon>Acetonemataceae</taxon>
        <taxon>Anaerosporomusa</taxon>
    </lineage>
</organism>
<dbReference type="RefSeq" id="WP_066241950.1">
    <property type="nucleotide sequence ID" value="NZ_LSGP01000017.1"/>
</dbReference>
<comment type="caution">
    <text evidence="1">The sequence shown here is derived from an EMBL/GenBank/DDBJ whole genome shotgun (WGS) entry which is preliminary data.</text>
</comment>
<dbReference type="OrthoDB" id="1683804at2"/>
<name>A0A154BR97_ANASB</name>
<dbReference type="Proteomes" id="UP000076268">
    <property type="component" value="Unassembled WGS sequence"/>
</dbReference>
<evidence type="ECO:0000313" key="2">
    <source>
        <dbReference type="Proteomes" id="UP000076268"/>
    </source>
</evidence>
<proteinExistence type="predicted"/>
<dbReference type="AlphaFoldDB" id="A0A154BR97"/>
<protein>
    <submittedName>
        <fullName evidence="1">Uncharacterized protein</fullName>
    </submittedName>
</protein>
<reference evidence="1 2" key="1">
    <citation type="submission" date="2016-02" db="EMBL/GenBank/DDBJ databases">
        <title>Anaerosporomusa subterraneum gen. nov., sp. nov., a spore-forming obligate anaerobe isolated from saprolite.</title>
        <authorList>
            <person name="Choi J.K."/>
            <person name="Shah M."/>
            <person name="Yee N."/>
        </authorList>
    </citation>
    <scope>NUCLEOTIDE SEQUENCE [LARGE SCALE GENOMIC DNA]</scope>
    <source>
        <strain evidence="1 2">RU4</strain>
    </source>
</reference>
<gene>
    <name evidence="1" type="ORF">AXX12_08440</name>
</gene>
<dbReference type="EMBL" id="LSGP01000017">
    <property type="protein sequence ID" value="KYZ76451.1"/>
    <property type="molecule type" value="Genomic_DNA"/>
</dbReference>
<accession>A0A154BR97</accession>
<keyword evidence="2" id="KW-1185">Reference proteome</keyword>